<reference evidence="2" key="1">
    <citation type="journal article" date="2024" name="Front. Bioeng. Biotechnol.">
        <title>Genome-scale model development and genomic sequencing of the oleaginous clade Lipomyces.</title>
        <authorList>
            <person name="Czajka J.J."/>
            <person name="Han Y."/>
            <person name="Kim J."/>
            <person name="Mondo S.J."/>
            <person name="Hofstad B.A."/>
            <person name="Robles A."/>
            <person name="Haridas S."/>
            <person name="Riley R."/>
            <person name="LaButti K."/>
            <person name="Pangilinan J."/>
            <person name="Andreopoulos W."/>
            <person name="Lipzen A."/>
            <person name="Yan J."/>
            <person name="Wang M."/>
            <person name="Ng V."/>
            <person name="Grigoriev I.V."/>
            <person name="Spatafora J.W."/>
            <person name="Magnuson J.K."/>
            <person name="Baker S.E."/>
            <person name="Pomraning K.R."/>
        </authorList>
    </citation>
    <scope>NUCLEOTIDE SEQUENCE [LARGE SCALE GENOMIC DNA]</scope>
    <source>
        <strain evidence="2">CBS 7786</strain>
    </source>
</reference>
<accession>A0ACC3SWG7</accession>
<name>A0ACC3SWG7_LIPKO</name>
<protein>
    <submittedName>
        <fullName evidence="1">Transcription factor S-II, central domain-containing protein</fullName>
    </submittedName>
</protein>
<sequence length="308" mass="34607">MVQARGLDIKEIKSLMTGLEKASTTQTTIDILEQLKKDVVPTEKLLRETKLGIAVNKLRSHSEKKVSELVKSIIKKWKDEVTAQKVSSHSQSPTTSATTASKTPPVTSPSSAPTPDVTAEKPKVQRPPNGAPRDVKTDGVKTDVYDDRVRNSSVMVTYNALASDSDAHSDTIFQCSKEIERIVFQNENGATPAYRTKMRSLYLNLKDAKNPSLRYRVVSGEISADRLYRMSPQEMASEDLKMEIKRLEEKNLFNAQGAKEQRAVTDRFTCSKCKQKRVSYYQLQTRSADEPLTTFCTCENCGNRWKFS</sequence>
<comment type="caution">
    <text evidence="1">The sequence shown here is derived from an EMBL/GenBank/DDBJ whole genome shotgun (WGS) entry which is preliminary data.</text>
</comment>
<proteinExistence type="predicted"/>
<dbReference type="EMBL" id="MU971399">
    <property type="protein sequence ID" value="KAK9235991.1"/>
    <property type="molecule type" value="Genomic_DNA"/>
</dbReference>
<gene>
    <name evidence="1" type="ORF">V1525DRAFT_239104</name>
</gene>
<dbReference type="Proteomes" id="UP001433508">
    <property type="component" value="Unassembled WGS sequence"/>
</dbReference>
<keyword evidence="2" id="KW-1185">Reference proteome</keyword>
<organism evidence="1 2">
    <name type="scientific">Lipomyces kononenkoae</name>
    <name type="common">Yeast</name>
    <dbReference type="NCBI Taxonomy" id="34357"/>
    <lineage>
        <taxon>Eukaryota</taxon>
        <taxon>Fungi</taxon>
        <taxon>Dikarya</taxon>
        <taxon>Ascomycota</taxon>
        <taxon>Saccharomycotina</taxon>
        <taxon>Lipomycetes</taxon>
        <taxon>Lipomycetales</taxon>
        <taxon>Lipomycetaceae</taxon>
        <taxon>Lipomyces</taxon>
    </lineage>
</organism>
<evidence type="ECO:0000313" key="1">
    <source>
        <dbReference type="EMBL" id="KAK9235991.1"/>
    </source>
</evidence>
<evidence type="ECO:0000313" key="2">
    <source>
        <dbReference type="Proteomes" id="UP001433508"/>
    </source>
</evidence>